<reference evidence="4" key="1">
    <citation type="journal article" date="2019" name="Sci. Rep.">
        <title>Draft genome of Tanacetum cinerariifolium, the natural source of mosquito coil.</title>
        <authorList>
            <person name="Yamashiro T."/>
            <person name="Shiraishi A."/>
            <person name="Satake H."/>
            <person name="Nakayama K."/>
        </authorList>
    </citation>
    <scope>NUCLEOTIDE SEQUENCE</scope>
</reference>
<dbReference type="Pfam" id="PF25597">
    <property type="entry name" value="SH3_retrovirus"/>
    <property type="match status" value="1"/>
</dbReference>
<dbReference type="AlphaFoldDB" id="A0A6L2MHP5"/>
<dbReference type="InterPro" id="IPR057670">
    <property type="entry name" value="SH3_retrovirus"/>
</dbReference>
<gene>
    <name evidence="4" type="ORF">Tci_044270</name>
</gene>
<name>A0A6L2MHP5_TANCI</name>
<dbReference type="PANTHER" id="PTHR11439">
    <property type="entry name" value="GAG-POL-RELATED RETROTRANSPOSON"/>
    <property type="match status" value="1"/>
</dbReference>
<comment type="caution">
    <text evidence="4">The sequence shown here is derived from an EMBL/GenBank/DDBJ whole genome shotgun (WGS) entry which is preliminary data.</text>
</comment>
<dbReference type="Pfam" id="PF13976">
    <property type="entry name" value="gag_pre-integrs"/>
    <property type="match status" value="1"/>
</dbReference>
<protein>
    <submittedName>
        <fullName evidence="4">Uncharacterized mitochondrial protein AtMg00810-like</fullName>
    </submittedName>
</protein>
<feature type="domain" description="Retroviral polymerase SH3-like" evidence="3">
    <location>
        <begin position="567"/>
        <end position="612"/>
    </location>
</feature>
<dbReference type="Pfam" id="PF22936">
    <property type="entry name" value="Pol_BBD"/>
    <property type="match status" value="1"/>
</dbReference>
<dbReference type="EMBL" id="BKCJ010006462">
    <property type="protein sequence ID" value="GEU72292.1"/>
    <property type="molecule type" value="Genomic_DNA"/>
</dbReference>
<evidence type="ECO:0000259" key="2">
    <source>
        <dbReference type="Pfam" id="PF22936"/>
    </source>
</evidence>
<proteinExistence type="predicted"/>
<evidence type="ECO:0000259" key="1">
    <source>
        <dbReference type="Pfam" id="PF13976"/>
    </source>
</evidence>
<organism evidence="4">
    <name type="scientific">Tanacetum cinerariifolium</name>
    <name type="common">Dalmatian daisy</name>
    <name type="synonym">Chrysanthemum cinerariifolium</name>
    <dbReference type="NCBI Taxonomy" id="118510"/>
    <lineage>
        <taxon>Eukaryota</taxon>
        <taxon>Viridiplantae</taxon>
        <taxon>Streptophyta</taxon>
        <taxon>Embryophyta</taxon>
        <taxon>Tracheophyta</taxon>
        <taxon>Spermatophyta</taxon>
        <taxon>Magnoliopsida</taxon>
        <taxon>eudicotyledons</taxon>
        <taxon>Gunneridae</taxon>
        <taxon>Pentapetalae</taxon>
        <taxon>asterids</taxon>
        <taxon>campanulids</taxon>
        <taxon>Asterales</taxon>
        <taxon>Asteraceae</taxon>
        <taxon>Asteroideae</taxon>
        <taxon>Anthemideae</taxon>
        <taxon>Anthemidinae</taxon>
        <taxon>Tanacetum</taxon>
    </lineage>
</organism>
<accession>A0A6L2MHP5</accession>
<feature type="domain" description="Retrovirus-related Pol polyprotein from transposon TNT 1-94-like beta-barrel" evidence="2">
    <location>
        <begin position="355"/>
        <end position="427"/>
    </location>
</feature>
<evidence type="ECO:0000313" key="4">
    <source>
        <dbReference type="EMBL" id="GEU72292.1"/>
    </source>
</evidence>
<dbReference type="InterPro" id="IPR025724">
    <property type="entry name" value="GAG-pre-integrase_dom"/>
</dbReference>
<dbReference type="PANTHER" id="PTHR11439:SF495">
    <property type="entry name" value="REVERSE TRANSCRIPTASE, RNA-DEPENDENT DNA POLYMERASE-RELATED"/>
    <property type="match status" value="1"/>
</dbReference>
<dbReference type="InterPro" id="IPR054722">
    <property type="entry name" value="PolX-like_BBD"/>
</dbReference>
<sequence>MLMTGALRDGNAIQKTKVNAREKVKAEGSILRAYGFNSFEGLNYLGIPGSRLLFNYRSISNADYVLPHLRQNRGVPSVDRPKVWTDITKESSPSTSATTKVPITTAEEKAQRRLEVKARSTLMMGISNEHQLKFNSIKDAKKLLEAVEKRFGGNAATKKTQMNLLKKQYENFTALSSKMLDQIFDRLQKLIQDYAIWDVINNGNSFVPVSQTTTAEEGAITTTISSPATVEEKIKKKNDVKARKTRFGGNKATKKTHKTLLKQMYENFSAPSTEFLNFIFNMLQKISYMAEDEVPTNMALMAFSDYEAIAVNTARPKAVNTARPTPAVVNAIRTNKVNAVKASGHTQKVQKDQGYVDNGYSTHMTGNMSHLLDFKEFNKGYVTFGGGANGGKITGKRTIKTDNLNFKDVYFVNELKFNPFSVSQIVDMKNIVPKESLICLVAKATLDESMLWHRRLGHINFKNINKLVKDKLVRGLHSKRFENDQTCVACLKGKQHKASSTKDETSGILKNFITEIENLVDKKVKNRALVGKPHNQTPYELFRGRTPALSFMRPFGCHVTILNTLGYLGKFDGKADEGYFVRYSMNSKAFRVYNIRTRRVEENLHIEFLENKPIVADAGPEWLFDIDMLTISMNYVPVIAGTNSNDFAGELTFFLGLQVKQKEDGIFISQDKYVAEVLRKFNFSVVKSASILLDIEKTLVKKADGDDVDLHLYRSMIGSLMYFTTSRHDIMYAACVCARFQVTPKVSHLHAVKRIFRYLKGHPKLGLWYLKDYSFEFMAYTDSDYTRSSLDKKSTTRVCQFLRSRLISW</sequence>
<feature type="domain" description="GAG-pre-integrase" evidence="1">
    <location>
        <begin position="437"/>
        <end position="495"/>
    </location>
</feature>
<evidence type="ECO:0000259" key="3">
    <source>
        <dbReference type="Pfam" id="PF25597"/>
    </source>
</evidence>